<dbReference type="EMBL" id="JAANBB010000045">
    <property type="protein sequence ID" value="KAF7553485.1"/>
    <property type="molecule type" value="Genomic_DNA"/>
</dbReference>
<name>A0A9P5LDF0_9HYPO</name>
<proteinExistence type="predicted"/>
<sequence>MLSQIIRFTLPPSLTISAPEFLKIRQKVAAAGAAAQYYGYSVTTKSLSLPKKRHEICWTIQWPDASDPQSALSDLHGITTGDETSLLFKFTDDQLPELEKSLEAPVSEFACIRLKDDAPLSDPALQTSMNKTFSDTYQMLGFTGGNWAYATNVNESSGAPLNSTPEKVIPEGERRLGVYYLGWESIELHQDATETPIFAEEIGKLIPYFGPGSGAWYVAFRKH</sequence>
<accession>A0A9P5LDF0</accession>
<evidence type="ECO:0000313" key="1">
    <source>
        <dbReference type="EMBL" id="KAF7553485.1"/>
    </source>
</evidence>
<protein>
    <submittedName>
        <fullName evidence="1">Uncharacterized protein</fullName>
    </submittedName>
</protein>
<dbReference type="Proteomes" id="UP000722485">
    <property type="component" value="Unassembled WGS sequence"/>
</dbReference>
<keyword evidence="2" id="KW-1185">Reference proteome</keyword>
<organism evidence="1 2">
    <name type="scientific">Cylindrodendrum hubeiense</name>
    <dbReference type="NCBI Taxonomy" id="595255"/>
    <lineage>
        <taxon>Eukaryota</taxon>
        <taxon>Fungi</taxon>
        <taxon>Dikarya</taxon>
        <taxon>Ascomycota</taxon>
        <taxon>Pezizomycotina</taxon>
        <taxon>Sordariomycetes</taxon>
        <taxon>Hypocreomycetidae</taxon>
        <taxon>Hypocreales</taxon>
        <taxon>Nectriaceae</taxon>
        <taxon>Cylindrodendrum</taxon>
    </lineage>
</organism>
<evidence type="ECO:0000313" key="2">
    <source>
        <dbReference type="Proteomes" id="UP000722485"/>
    </source>
</evidence>
<dbReference type="AlphaFoldDB" id="A0A9P5LDF0"/>
<dbReference type="OrthoDB" id="2824656at2759"/>
<gene>
    <name evidence="1" type="ORF">G7Z17_g3608</name>
</gene>
<comment type="caution">
    <text evidence="1">The sequence shown here is derived from an EMBL/GenBank/DDBJ whole genome shotgun (WGS) entry which is preliminary data.</text>
</comment>
<reference evidence="1" key="1">
    <citation type="submission" date="2020-03" db="EMBL/GenBank/DDBJ databases">
        <title>Draft Genome Sequence of Cylindrodendrum hubeiense.</title>
        <authorList>
            <person name="Buettner E."/>
            <person name="Kellner H."/>
        </authorList>
    </citation>
    <scope>NUCLEOTIDE SEQUENCE</scope>
    <source>
        <strain evidence="1">IHI 201604</strain>
    </source>
</reference>